<dbReference type="GO" id="GO:0055052">
    <property type="term" value="C:ATP-binding cassette (ABC) transporter complex, substrate-binding subunit-containing"/>
    <property type="evidence" value="ECO:0007669"/>
    <property type="project" value="TreeGrafter"/>
</dbReference>
<evidence type="ECO:0000256" key="2">
    <source>
        <dbReference type="ARBA" id="ARBA00022448"/>
    </source>
</evidence>
<evidence type="ECO:0000256" key="3">
    <source>
        <dbReference type="ARBA" id="ARBA00022729"/>
    </source>
</evidence>
<keyword evidence="2" id="KW-0813">Transport</keyword>
<name>A0A1L7RA73_9ACTO</name>
<keyword evidence="3 4" id="KW-0732">Signal</keyword>
<dbReference type="RefSeq" id="WP_210579448.1">
    <property type="nucleotide sequence ID" value="NZ_LK995484.1"/>
</dbReference>
<dbReference type="PROSITE" id="PS51257">
    <property type="entry name" value="PROKAR_LIPOPROTEIN"/>
    <property type="match status" value="1"/>
</dbReference>
<dbReference type="PANTHER" id="PTHR30061">
    <property type="entry name" value="MALTOSE-BINDING PERIPLASMIC PROTEIN"/>
    <property type="match status" value="1"/>
</dbReference>
<accession>A0A1L7RA73</accession>
<dbReference type="Pfam" id="PF13416">
    <property type="entry name" value="SBP_bac_8"/>
    <property type="match status" value="1"/>
</dbReference>
<organism evidence="5">
    <name type="scientific">Actinomyces succiniciruminis</name>
    <dbReference type="NCBI Taxonomy" id="1522002"/>
    <lineage>
        <taxon>Bacteria</taxon>
        <taxon>Bacillati</taxon>
        <taxon>Actinomycetota</taxon>
        <taxon>Actinomycetes</taxon>
        <taxon>Actinomycetales</taxon>
        <taxon>Actinomycetaceae</taxon>
        <taxon>Actinomyces</taxon>
    </lineage>
</organism>
<keyword evidence="5" id="KW-0762">Sugar transport</keyword>
<dbReference type="CDD" id="cd13585">
    <property type="entry name" value="PBP2_TMBP_like"/>
    <property type="match status" value="1"/>
</dbReference>
<reference evidence="5" key="1">
    <citation type="submission" date="2014-07" db="EMBL/GenBank/DDBJ databases">
        <authorList>
            <person name="Zhang J.E."/>
            <person name="Yang H."/>
            <person name="Guo J."/>
            <person name="Deng Z."/>
            <person name="Luo H."/>
            <person name="Luo M."/>
            <person name="Zhao B."/>
        </authorList>
    </citation>
    <scope>NUCLEOTIDE SEQUENCE</scope>
    <source>
        <strain evidence="5">AM4</strain>
    </source>
</reference>
<dbReference type="GO" id="GO:0015768">
    <property type="term" value="P:maltose transport"/>
    <property type="evidence" value="ECO:0007669"/>
    <property type="project" value="TreeGrafter"/>
</dbReference>
<dbReference type="AlphaFoldDB" id="A0A1L7RA73"/>
<evidence type="ECO:0000256" key="1">
    <source>
        <dbReference type="ARBA" id="ARBA00008520"/>
    </source>
</evidence>
<dbReference type="InterPro" id="IPR006311">
    <property type="entry name" value="TAT_signal"/>
</dbReference>
<feature type="chain" id="PRO_5012905449" evidence="4">
    <location>
        <begin position="23"/>
        <end position="432"/>
    </location>
</feature>
<sequence length="432" mass="46933">MNINRRTFVAMATSLSAAAALAACKSSDDSTSPSTSGGTGPITVWLSNNEQEVAWGKQMVEAWNADHPDEQVTAQEIPAGKSSEETITAAITAGTTPDLIFNISTAAAPAWAQQGGLVDLTTFDDGKDYIESRSGAEVAAGYADADGKFYLLPWKSNPVLIMYNKDIFEKAGIDPENPEMNTLDSFLDGCKKIIDSGAAQTAIWPAPTSEFYQPWFDYYPLYIAETDGAQLVEDDKATFNDESGKTIGNFWAEIYKNGYASQEAATDDAMTTGATAMQLAGPWAIASYKGRVNVGFMPIPTSAGSSIDSVKTFADSKNISMFTTSTNRQTAWEFLKFATSEEQDGAFLEATGQMPIRTDLPAAYPDYFEQNPSYEQFAIVASHVVDVPNINNSTEVWQKFRDEYSAGVIFQTESVDEFLSDAEEQINTLVAR</sequence>
<dbReference type="GO" id="GO:1901982">
    <property type="term" value="F:maltose binding"/>
    <property type="evidence" value="ECO:0007669"/>
    <property type="project" value="TreeGrafter"/>
</dbReference>
<feature type="signal peptide" evidence="4">
    <location>
        <begin position="1"/>
        <end position="22"/>
    </location>
</feature>
<proteinExistence type="inferred from homology"/>
<evidence type="ECO:0000256" key="4">
    <source>
        <dbReference type="SAM" id="SignalP"/>
    </source>
</evidence>
<protein>
    <submittedName>
        <fullName evidence="5">ABC-type sugar transport system, periplasmic component</fullName>
    </submittedName>
</protein>
<dbReference type="SUPFAM" id="SSF53850">
    <property type="entry name" value="Periplasmic binding protein-like II"/>
    <property type="match status" value="1"/>
</dbReference>
<dbReference type="PROSITE" id="PS51318">
    <property type="entry name" value="TAT"/>
    <property type="match status" value="1"/>
</dbReference>
<dbReference type="GO" id="GO:0042956">
    <property type="term" value="P:maltodextrin transmembrane transport"/>
    <property type="evidence" value="ECO:0007669"/>
    <property type="project" value="TreeGrafter"/>
</dbReference>
<gene>
    <name evidence="5" type="ORF">AAM4_0919</name>
</gene>
<evidence type="ECO:0000313" key="5">
    <source>
        <dbReference type="EMBL" id="CED90751.1"/>
    </source>
</evidence>
<dbReference type="InterPro" id="IPR006059">
    <property type="entry name" value="SBP"/>
</dbReference>
<comment type="similarity">
    <text evidence="1">Belongs to the bacterial solute-binding protein 1 family.</text>
</comment>
<dbReference type="EMBL" id="LK995484">
    <property type="protein sequence ID" value="CED90751.1"/>
    <property type="molecule type" value="Genomic_DNA"/>
</dbReference>
<dbReference type="PANTHER" id="PTHR30061:SF50">
    <property type="entry name" value="MALTOSE_MALTODEXTRIN-BINDING PERIPLASMIC PROTEIN"/>
    <property type="match status" value="1"/>
</dbReference>
<dbReference type="Gene3D" id="3.40.190.10">
    <property type="entry name" value="Periplasmic binding protein-like II"/>
    <property type="match status" value="2"/>
</dbReference>